<dbReference type="GeneID" id="25365979"/>
<protein>
    <submittedName>
        <fullName evidence="2">Uncharacterized protein</fullName>
    </submittedName>
</protein>
<keyword evidence="3" id="KW-1185">Reference proteome</keyword>
<evidence type="ECO:0000313" key="3">
    <source>
        <dbReference type="Proteomes" id="UP000030641"/>
    </source>
</evidence>
<dbReference type="InParanoid" id="A0A074YTI1"/>
<reference evidence="2 3" key="1">
    <citation type="journal article" date="2014" name="BMC Genomics">
        <title>Genome sequencing of four Aureobasidium pullulans varieties: biotechnological potential, stress tolerance, and description of new species.</title>
        <authorList>
            <person name="Gostin Ar C."/>
            <person name="Ohm R.A."/>
            <person name="Kogej T."/>
            <person name="Sonjak S."/>
            <person name="Turk M."/>
            <person name="Zajc J."/>
            <person name="Zalar P."/>
            <person name="Grube M."/>
            <person name="Sun H."/>
            <person name="Han J."/>
            <person name="Sharma A."/>
            <person name="Chiniquy J."/>
            <person name="Ngan C.Y."/>
            <person name="Lipzen A."/>
            <person name="Barry K."/>
            <person name="Grigoriev I.V."/>
            <person name="Gunde-Cimerman N."/>
        </authorList>
    </citation>
    <scope>NUCLEOTIDE SEQUENCE [LARGE SCALE GENOMIC DNA]</scope>
    <source>
        <strain evidence="2 3">EXF-2481</strain>
    </source>
</reference>
<accession>A0A074YTI1</accession>
<feature type="region of interest" description="Disordered" evidence="1">
    <location>
        <begin position="53"/>
        <end position="78"/>
    </location>
</feature>
<evidence type="ECO:0000256" key="1">
    <source>
        <dbReference type="SAM" id="MobiDB-lite"/>
    </source>
</evidence>
<gene>
    <name evidence="2" type="ORF">AUEXF2481DRAFT_37965</name>
</gene>
<dbReference type="HOGENOM" id="CLU_2621633_0_0_1"/>
<dbReference type="Proteomes" id="UP000030641">
    <property type="component" value="Unassembled WGS sequence"/>
</dbReference>
<proteinExistence type="predicted"/>
<name>A0A074YTI1_AURSE</name>
<dbReference type="AlphaFoldDB" id="A0A074YTI1"/>
<evidence type="ECO:0000313" key="2">
    <source>
        <dbReference type="EMBL" id="KEQ97447.1"/>
    </source>
</evidence>
<dbReference type="RefSeq" id="XP_013345896.1">
    <property type="nucleotide sequence ID" value="XM_013490442.1"/>
</dbReference>
<sequence length="78" mass="8848">MTLPYLLRLLASRYLYILSALAHLQHRSSKNNLLARRSPRSLYTCSDDCRSNTLRKDPSDRKRSSESGTPCSCSKEAS</sequence>
<feature type="compositionally biased region" description="Basic and acidic residues" evidence="1">
    <location>
        <begin position="53"/>
        <end position="65"/>
    </location>
</feature>
<dbReference type="EMBL" id="KL584754">
    <property type="protein sequence ID" value="KEQ97447.1"/>
    <property type="molecule type" value="Genomic_DNA"/>
</dbReference>
<organism evidence="2 3">
    <name type="scientific">Aureobasidium subglaciale (strain EXF-2481)</name>
    <name type="common">Aureobasidium pullulans var. subglaciale</name>
    <dbReference type="NCBI Taxonomy" id="1043005"/>
    <lineage>
        <taxon>Eukaryota</taxon>
        <taxon>Fungi</taxon>
        <taxon>Dikarya</taxon>
        <taxon>Ascomycota</taxon>
        <taxon>Pezizomycotina</taxon>
        <taxon>Dothideomycetes</taxon>
        <taxon>Dothideomycetidae</taxon>
        <taxon>Dothideales</taxon>
        <taxon>Saccotheciaceae</taxon>
        <taxon>Aureobasidium</taxon>
    </lineage>
</organism>